<gene>
    <name evidence="2" type="ORF">SLEP1_g58573</name>
</gene>
<dbReference type="AlphaFoldDB" id="A0AAV5MQX0"/>
<name>A0AAV5MQX0_9ROSI</name>
<dbReference type="Proteomes" id="UP001054252">
    <property type="component" value="Unassembled WGS sequence"/>
</dbReference>
<accession>A0AAV5MQX0</accession>
<evidence type="ECO:0000256" key="1">
    <source>
        <dbReference type="SAM" id="MobiDB-lite"/>
    </source>
</evidence>
<keyword evidence="3" id="KW-1185">Reference proteome</keyword>
<comment type="caution">
    <text evidence="2">The sequence shown here is derived from an EMBL/GenBank/DDBJ whole genome shotgun (WGS) entry which is preliminary data.</text>
</comment>
<protein>
    <submittedName>
        <fullName evidence="2">Uncharacterized protein</fullName>
    </submittedName>
</protein>
<sequence>MSMSLFYISSLTGLPCTREEISALLTLPPGVEYNVDFKPSYPAFVRSAYDKSPTKEFIPLAAALAHGRRLALALAHISSTVLARNLLTYGFMFKNAVENKRSFEECFKFFGSLSVDRSDADFAVFLNRSHGPSCLNTLNSRCGVELYAPNQFCRQLRYCQDIPFPPLFFFNHSYPLRFMIGESNILTTKLAEITKTLQTMIFPDPPFRPSCTPPYRKKKVAEDSGDLESAMVAQINKPDLPMRAPKTQVKRKIATTVDSTEENTPSKQ</sequence>
<organism evidence="2 3">
    <name type="scientific">Rubroshorea leprosula</name>
    <dbReference type="NCBI Taxonomy" id="152421"/>
    <lineage>
        <taxon>Eukaryota</taxon>
        <taxon>Viridiplantae</taxon>
        <taxon>Streptophyta</taxon>
        <taxon>Embryophyta</taxon>
        <taxon>Tracheophyta</taxon>
        <taxon>Spermatophyta</taxon>
        <taxon>Magnoliopsida</taxon>
        <taxon>eudicotyledons</taxon>
        <taxon>Gunneridae</taxon>
        <taxon>Pentapetalae</taxon>
        <taxon>rosids</taxon>
        <taxon>malvids</taxon>
        <taxon>Malvales</taxon>
        <taxon>Dipterocarpaceae</taxon>
        <taxon>Rubroshorea</taxon>
    </lineage>
</organism>
<feature type="region of interest" description="Disordered" evidence="1">
    <location>
        <begin position="237"/>
        <end position="268"/>
    </location>
</feature>
<proteinExistence type="predicted"/>
<dbReference type="EMBL" id="BPVZ01000576">
    <property type="protein sequence ID" value="GKV51960.1"/>
    <property type="molecule type" value="Genomic_DNA"/>
</dbReference>
<evidence type="ECO:0000313" key="2">
    <source>
        <dbReference type="EMBL" id="GKV51960.1"/>
    </source>
</evidence>
<evidence type="ECO:0000313" key="3">
    <source>
        <dbReference type="Proteomes" id="UP001054252"/>
    </source>
</evidence>
<feature type="compositionally biased region" description="Polar residues" evidence="1">
    <location>
        <begin position="256"/>
        <end position="268"/>
    </location>
</feature>
<reference evidence="2 3" key="1">
    <citation type="journal article" date="2021" name="Commun. Biol.">
        <title>The genome of Shorea leprosula (Dipterocarpaceae) highlights the ecological relevance of drought in aseasonal tropical rainforests.</title>
        <authorList>
            <person name="Ng K.K.S."/>
            <person name="Kobayashi M.J."/>
            <person name="Fawcett J.A."/>
            <person name="Hatakeyama M."/>
            <person name="Paape T."/>
            <person name="Ng C.H."/>
            <person name="Ang C.C."/>
            <person name="Tnah L.H."/>
            <person name="Lee C.T."/>
            <person name="Nishiyama T."/>
            <person name="Sese J."/>
            <person name="O'Brien M.J."/>
            <person name="Copetti D."/>
            <person name="Mohd Noor M.I."/>
            <person name="Ong R.C."/>
            <person name="Putra M."/>
            <person name="Sireger I.Z."/>
            <person name="Indrioko S."/>
            <person name="Kosugi Y."/>
            <person name="Izuno A."/>
            <person name="Isagi Y."/>
            <person name="Lee S.L."/>
            <person name="Shimizu K.K."/>
        </authorList>
    </citation>
    <scope>NUCLEOTIDE SEQUENCE [LARGE SCALE GENOMIC DNA]</scope>
    <source>
        <strain evidence="2">214</strain>
    </source>
</reference>